<dbReference type="KEGG" id="uru:DSM104443_01517"/>
<dbReference type="PANTHER" id="PTHR35368:SF1">
    <property type="entry name" value="HYDROPEROXIDE REDUCTASE"/>
    <property type="match status" value="1"/>
</dbReference>
<evidence type="ECO:0008006" key="3">
    <source>
        <dbReference type="Google" id="ProtNLM"/>
    </source>
</evidence>
<dbReference type="InterPro" id="IPR003718">
    <property type="entry name" value="OsmC/Ohr_fam"/>
</dbReference>
<proteinExistence type="predicted"/>
<dbReference type="PANTHER" id="PTHR35368">
    <property type="entry name" value="HYDROPEROXIDE REDUCTASE"/>
    <property type="match status" value="1"/>
</dbReference>
<dbReference type="EMBL" id="CP053069">
    <property type="protein sequence ID" value="QJR10453.1"/>
    <property type="molecule type" value="Genomic_DNA"/>
</dbReference>
<evidence type="ECO:0000313" key="1">
    <source>
        <dbReference type="EMBL" id="QJR10453.1"/>
    </source>
</evidence>
<evidence type="ECO:0000313" key="2">
    <source>
        <dbReference type="Proteomes" id="UP000501534"/>
    </source>
</evidence>
<name>A0A6M4GVT0_9PROT</name>
<sequence length="172" mass="18612">MNSHEFVALQAPLKRLYRTNERAALLTLKAQGTLDEPNLTCKVDTGRGLAVAGLHEATGGTGLELCSGDMLLEALVACAGVSLRAAATLLDIQIHSGRVWAEGDVDLRGCLGMEREVPVGFKEIRLRFDVQSNASPEQLDELLRVTEQYCVVNNTLRAGAKVAFDLDLSRGY</sequence>
<dbReference type="Gene3D" id="3.30.300.20">
    <property type="match status" value="1"/>
</dbReference>
<dbReference type="InterPro" id="IPR036102">
    <property type="entry name" value="OsmC/Ohrsf"/>
</dbReference>
<reference evidence="1 2" key="1">
    <citation type="submission" date="2020-04" db="EMBL/GenBank/DDBJ databases">
        <title>Usitatibacter rugosus gen. nov., sp. nov. and Usitatibacter palustris sp. nov., novel members of Usitatibacteraceae fam. nov. within the order Nitrosomonadales isolated from soil.</title>
        <authorList>
            <person name="Huber K.J."/>
            <person name="Neumann-Schaal M."/>
            <person name="Geppert A."/>
            <person name="Luckner M."/>
            <person name="Wanner G."/>
            <person name="Overmann J."/>
        </authorList>
    </citation>
    <scope>NUCLEOTIDE SEQUENCE [LARGE SCALE GENOMIC DNA]</scope>
    <source>
        <strain evidence="1 2">0125_3</strain>
    </source>
</reference>
<dbReference type="InterPro" id="IPR015946">
    <property type="entry name" value="KH_dom-like_a/b"/>
</dbReference>
<dbReference type="RefSeq" id="WP_171090973.1">
    <property type="nucleotide sequence ID" value="NZ_CP053069.1"/>
</dbReference>
<organism evidence="1 2">
    <name type="scientific">Usitatibacter rugosus</name>
    <dbReference type="NCBI Taxonomy" id="2732067"/>
    <lineage>
        <taxon>Bacteria</taxon>
        <taxon>Pseudomonadati</taxon>
        <taxon>Pseudomonadota</taxon>
        <taxon>Betaproteobacteria</taxon>
        <taxon>Nitrosomonadales</taxon>
        <taxon>Usitatibacteraceae</taxon>
        <taxon>Usitatibacter</taxon>
    </lineage>
</organism>
<dbReference type="Pfam" id="PF02566">
    <property type="entry name" value="OsmC"/>
    <property type="match status" value="1"/>
</dbReference>
<protein>
    <recommendedName>
        <fullName evidence="3">OsmC-like protein</fullName>
    </recommendedName>
</protein>
<dbReference type="InterPro" id="IPR052924">
    <property type="entry name" value="OsmC/Ohr_hydroprdx_reductase"/>
</dbReference>
<dbReference type="AlphaFoldDB" id="A0A6M4GVT0"/>
<dbReference type="Proteomes" id="UP000501534">
    <property type="component" value="Chromosome"/>
</dbReference>
<gene>
    <name evidence="1" type="ORF">DSM104443_01517</name>
</gene>
<accession>A0A6M4GVT0</accession>
<keyword evidence="2" id="KW-1185">Reference proteome</keyword>
<dbReference type="SUPFAM" id="SSF82784">
    <property type="entry name" value="OsmC-like"/>
    <property type="match status" value="1"/>
</dbReference>